<feature type="chain" id="PRO_5034849323" evidence="1">
    <location>
        <begin position="21"/>
        <end position="99"/>
    </location>
</feature>
<reference evidence="2 3" key="1">
    <citation type="submission" date="2020-01" db="EMBL/GenBank/DDBJ databases">
        <title>Identification and distribution of gene clusters putatively required for synthesis of sphingolipid metabolism inhibitors in phylogenetically diverse species of the filamentous fungus Fusarium.</title>
        <authorList>
            <person name="Kim H.-S."/>
            <person name="Busman M."/>
            <person name="Brown D.W."/>
            <person name="Divon H."/>
            <person name="Uhlig S."/>
            <person name="Proctor R.H."/>
        </authorList>
    </citation>
    <scope>NUCLEOTIDE SEQUENCE [LARGE SCALE GENOMIC DNA]</scope>
    <source>
        <strain evidence="2 3">NRRL 20459</strain>
    </source>
</reference>
<comment type="caution">
    <text evidence="2">The sequence shown here is derived from an EMBL/GenBank/DDBJ whole genome shotgun (WGS) entry which is preliminary data.</text>
</comment>
<dbReference type="OrthoDB" id="10544015at2759"/>
<name>A0A8H4LA68_9HYPO</name>
<gene>
    <name evidence="2" type="ORF">FALBO_7454</name>
</gene>
<dbReference type="AlphaFoldDB" id="A0A8H4LA68"/>
<feature type="signal peptide" evidence="1">
    <location>
        <begin position="1"/>
        <end position="20"/>
    </location>
</feature>
<evidence type="ECO:0000313" key="3">
    <source>
        <dbReference type="Proteomes" id="UP000554235"/>
    </source>
</evidence>
<keyword evidence="3" id="KW-1185">Reference proteome</keyword>
<accession>A0A8H4LA68</accession>
<evidence type="ECO:0000256" key="1">
    <source>
        <dbReference type="SAM" id="SignalP"/>
    </source>
</evidence>
<sequence>MKALVLSWVVAACLLPAAFSFPQLSSEQVKRYQEHAARNAEACPFSQQDKRDLGGCPFSGKTKKAKRAATFNAKEQRVSVEGEHAFVPPNFKAGDQRGK</sequence>
<protein>
    <submittedName>
        <fullName evidence="2">Aromatic peroxygenase</fullName>
    </submittedName>
</protein>
<evidence type="ECO:0000313" key="2">
    <source>
        <dbReference type="EMBL" id="KAF4465697.1"/>
    </source>
</evidence>
<dbReference type="EMBL" id="JAADYS010000992">
    <property type="protein sequence ID" value="KAF4465697.1"/>
    <property type="molecule type" value="Genomic_DNA"/>
</dbReference>
<proteinExistence type="predicted"/>
<keyword evidence="1" id="KW-0732">Signal</keyword>
<dbReference type="Proteomes" id="UP000554235">
    <property type="component" value="Unassembled WGS sequence"/>
</dbReference>
<organism evidence="2 3">
    <name type="scientific">Fusarium albosuccineum</name>
    <dbReference type="NCBI Taxonomy" id="1237068"/>
    <lineage>
        <taxon>Eukaryota</taxon>
        <taxon>Fungi</taxon>
        <taxon>Dikarya</taxon>
        <taxon>Ascomycota</taxon>
        <taxon>Pezizomycotina</taxon>
        <taxon>Sordariomycetes</taxon>
        <taxon>Hypocreomycetidae</taxon>
        <taxon>Hypocreales</taxon>
        <taxon>Nectriaceae</taxon>
        <taxon>Fusarium</taxon>
        <taxon>Fusarium decemcellulare species complex</taxon>
    </lineage>
</organism>